<protein>
    <submittedName>
        <fullName evidence="1">Uncharacterized protein</fullName>
    </submittedName>
</protein>
<sequence length="312" mass="34774">MANYTGNPVALRSRLPSRVSAQISVRSSTSSVSKEKATAPTPTRIATCSRNMIAVVNGSSITSTTVSGQNTERTGRRLDDATTYYFVDVLVPVKFSTFVPILTAGWHLTTVCEIDTGAVVILFSTSAIKVSFHSSWIHVVYIAKYYKTRSLRNVSSFGRANPTQGSLTGIFDEMYGAPFEDRMLVQACIQSSRLSIYFFYLADGTADQIRVLIKSDNKRSWLFYTGVWVNYTCSNSDSDQYSGYRCWIMVVQSQALQSPAYVEYTRCKTTHQNDKDKTTSKGDHLELQIYCRGFGDSCQAGNNEVERSAEHL</sequence>
<dbReference type="AlphaFoldDB" id="A0AA39JGZ3"/>
<evidence type="ECO:0000313" key="2">
    <source>
        <dbReference type="Proteomes" id="UP001175226"/>
    </source>
</evidence>
<name>A0AA39JGZ3_9AGAR</name>
<dbReference type="EMBL" id="JAUEPT010000026">
    <property type="protein sequence ID" value="KAK0442463.1"/>
    <property type="molecule type" value="Genomic_DNA"/>
</dbReference>
<proteinExistence type="predicted"/>
<organism evidence="1 2">
    <name type="scientific">Armillaria borealis</name>
    <dbReference type="NCBI Taxonomy" id="47425"/>
    <lineage>
        <taxon>Eukaryota</taxon>
        <taxon>Fungi</taxon>
        <taxon>Dikarya</taxon>
        <taxon>Basidiomycota</taxon>
        <taxon>Agaricomycotina</taxon>
        <taxon>Agaricomycetes</taxon>
        <taxon>Agaricomycetidae</taxon>
        <taxon>Agaricales</taxon>
        <taxon>Marasmiineae</taxon>
        <taxon>Physalacriaceae</taxon>
        <taxon>Armillaria</taxon>
    </lineage>
</organism>
<dbReference type="Proteomes" id="UP001175226">
    <property type="component" value="Unassembled WGS sequence"/>
</dbReference>
<evidence type="ECO:0000313" key="1">
    <source>
        <dbReference type="EMBL" id="KAK0442463.1"/>
    </source>
</evidence>
<keyword evidence="2" id="KW-1185">Reference proteome</keyword>
<gene>
    <name evidence="1" type="ORF">EV421DRAFT_1736315</name>
</gene>
<accession>A0AA39JGZ3</accession>
<reference evidence="1" key="1">
    <citation type="submission" date="2023-06" db="EMBL/GenBank/DDBJ databases">
        <authorList>
            <consortium name="Lawrence Berkeley National Laboratory"/>
            <person name="Ahrendt S."/>
            <person name="Sahu N."/>
            <person name="Indic B."/>
            <person name="Wong-Bajracharya J."/>
            <person name="Merenyi Z."/>
            <person name="Ke H.-M."/>
            <person name="Monk M."/>
            <person name="Kocsube S."/>
            <person name="Drula E."/>
            <person name="Lipzen A."/>
            <person name="Balint B."/>
            <person name="Henrissat B."/>
            <person name="Andreopoulos B."/>
            <person name="Martin F.M."/>
            <person name="Harder C.B."/>
            <person name="Rigling D."/>
            <person name="Ford K.L."/>
            <person name="Foster G.D."/>
            <person name="Pangilinan J."/>
            <person name="Papanicolaou A."/>
            <person name="Barry K."/>
            <person name="LaButti K."/>
            <person name="Viragh M."/>
            <person name="Koriabine M."/>
            <person name="Yan M."/>
            <person name="Riley R."/>
            <person name="Champramary S."/>
            <person name="Plett K.L."/>
            <person name="Tsai I.J."/>
            <person name="Slot J."/>
            <person name="Sipos G."/>
            <person name="Plett J."/>
            <person name="Nagy L.G."/>
            <person name="Grigoriev I.V."/>
        </authorList>
    </citation>
    <scope>NUCLEOTIDE SEQUENCE</scope>
    <source>
        <strain evidence="1">FPL87.14</strain>
    </source>
</reference>
<comment type="caution">
    <text evidence="1">The sequence shown here is derived from an EMBL/GenBank/DDBJ whole genome shotgun (WGS) entry which is preliminary data.</text>
</comment>